<proteinExistence type="predicted"/>
<organism evidence="1 2">
    <name type="scientific">Desulfobacula phenolica</name>
    <dbReference type="NCBI Taxonomy" id="90732"/>
    <lineage>
        <taxon>Bacteria</taxon>
        <taxon>Pseudomonadati</taxon>
        <taxon>Thermodesulfobacteriota</taxon>
        <taxon>Desulfobacteria</taxon>
        <taxon>Desulfobacterales</taxon>
        <taxon>Desulfobacteraceae</taxon>
        <taxon>Desulfobacula</taxon>
    </lineage>
</organism>
<evidence type="ECO:0000313" key="1">
    <source>
        <dbReference type="EMBL" id="SDT94888.1"/>
    </source>
</evidence>
<evidence type="ECO:0000313" key="2">
    <source>
        <dbReference type="Proteomes" id="UP000199608"/>
    </source>
</evidence>
<dbReference type="AlphaFoldDB" id="A0A1H2EJG7"/>
<gene>
    <name evidence="1" type="ORF">SAMN04487931_103144</name>
</gene>
<protein>
    <submittedName>
        <fullName evidence="1">Uncharacterized protein</fullName>
    </submittedName>
</protein>
<sequence>MQEFLILRNIKYPADSTVEKKKIQEIVTNLKSSFIQNILSPSYTPYSVLSKFFFTYELFVIVRNMHFYKKNKILYKIVGENP</sequence>
<accession>A0A1H2EJG7</accession>
<reference evidence="2" key="1">
    <citation type="submission" date="2016-10" db="EMBL/GenBank/DDBJ databases">
        <authorList>
            <person name="Varghese N."/>
            <person name="Submissions S."/>
        </authorList>
    </citation>
    <scope>NUCLEOTIDE SEQUENCE [LARGE SCALE GENOMIC DNA]</scope>
    <source>
        <strain evidence="2">DSM 3384</strain>
    </source>
</reference>
<name>A0A1H2EJG7_9BACT</name>
<keyword evidence="2" id="KW-1185">Reference proteome</keyword>
<dbReference type="Proteomes" id="UP000199608">
    <property type="component" value="Unassembled WGS sequence"/>
</dbReference>
<dbReference type="EMBL" id="FNLL01000003">
    <property type="protein sequence ID" value="SDT94888.1"/>
    <property type="molecule type" value="Genomic_DNA"/>
</dbReference>